<evidence type="ECO:0000313" key="1">
    <source>
        <dbReference type="EMBL" id="RNA07695.1"/>
    </source>
</evidence>
<reference evidence="1 2" key="1">
    <citation type="journal article" date="2018" name="Sci. Rep.">
        <title>Genomic signatures of local adaptation to the degree of environmental predictability in rotifers.</title>
        <authorList>
            <person name="Franch-Gras L."/>
            <person name="Hahn C."/>
            <person name="Garcia-Roger E.M."/>
            <person name="Carmona M.J."/>
            <person name="Serra M."/>
            <person name="Gomez A."/>
        </authorList>
    </citation>
    <scope>NUCLEOTIDE SEQUENCE [LARGE SCALE GENOMIC DNA]</scope>
    <source>
        <strain evidence="1">HYR1</strain>
    </source>
</reference>
<name>A0A3M7Q9R1_BRAPC</name>
<proteinExistence type="predicted"/>
<dbReference type="AlphaFoldDB" id="A0A3M7Q9R1"/>
<keyword evidence="2" id="KW-1185">Reference proteome</keyword>
<accession>A0A3M7Q9R1</accession>
<gene>
    <name evidence="1" type="ORF">BpHYR1_014418</name>
</gene>
<protein>
    <submittedName>
        <fullName evidence="1">Uncharacterized protein</fullName>
    </submittedName>
</protein>
<dbReference type="EMBL" id="REGN01006963">
    <property type="protein sequence ID" value="RNA07695.1"/>
    <property type="molecule type" value="Genomic_DNA"/>
</dbReference>
<evidence type="ECO:0000313" key="2">
    <source>
        <dbReference type="Proteomes" id="UP000276133"/>
    </source>
</evidence>
<comment type="caution">
    <text evidence="1">The sequence shown here is derived from an EMBL/GenBank/DDBJ whole genome shotgun (WGS) entry which is preliminary data.</text>
</comment>
<organism evidence="1 2">
    <name type="scientific">Brachionus plicatilis</name>
    <name type="common">Marine rotifer</name>
    <name type="synonym">Brachionus muelleri</name>
    <dbReference type="NCBI Taxonomy" id="10195"/>
    <lineage>
        <taxon>Eukaryota</taxon>
        <taxon>Metazoa</taxon>
        <taxon>Spiralia</taxon>
        <taxon>Gnathifera</taxon>
        <taxon>Rotifera</taxon>
        <taxon>Eurotatoria</taxon>
        <taxon>Monogononta</taxon>
        <taxon>Pseudotrocha</taxon>
        <taxon>Ploima</taxon>
        <taxon>Brachionidae</taxon>
        <taxon>Brachionus</taxon>
    </lineage>
</organism>
<sequence length="165" mass="19381">MDVFNFMKFNELAHAKRKLLLIENALLFFFDPSPGFKILNTEEEIYKILIYGKSIALDNPRSGLGLFLGIFKQFWSKLNKLMVNNIKSFQKSLSSSRMTIQKIEFYFYSKHQFNFYLWHSASIKKSFIKIEVNFLFFSNSLFIGHPSIFGHLARDPCLLVMIKNV</sequence>
<dbReference type="Proteomes" id="UP000276133">
    <property type="component" value="Unassembled WGS sequence"/>
</dbReference>